<keyword evidence="3" id="KW-1185">Reference proteome</keyword>
<dbReference type="InterPro" id="IPR015424">
    <property type="entry name" value="PyrdxlP-dep_Trfase"/>
</dbReference>
<dbReference type="EMBL" id="CP080598">
    <property type="protein sequence ID" value="QYX30483.1"/>
    <property type="molecule type" value="Genomic_DNA"/>
</dbReference>
<accession>A0ABX8WVP5</accession>
<organism evidence="2 3">
    <name type="scientific">Sphaerospermopsis torques-reginae ITEP-024</name>
    <dbReference type="NCBI Taxonomy" id="984208"/>
    <lineage>
        <taxon>Bacteria</taxon>
        <taxon>Bacillati</taxon>
        <taxon>Cyanobacteriota</taxon>
        <taxon>Cyanophyceae</taxon>
        <taxon>Nostocales</taxon>
        <taxon>Aphanizomenonaceae</taxon>
        <taxon>Sphaerospermopsis</taxon>
        <taxon>Sphaerospermopsis torques-reginae</taxon>
    </lineage>
</organism>
<gene>
    <name evidence="2" type="primary">gntC</name>
    <name evidence="2" type="ORF">K2F26_16465</name>
</gene>
<dbReference type="Gene3D" id="3.90.1150.10">
    <property type="entry name" value="Aspartate Aminotransferase, domain 1"/>
    <property type="match status" value="1"/>
</dbReference>
<reference evidence="2 3" key="1">
    <citation type="journal article" date="2022" name="J. Am. Chem. Soc.">
        <title>Biosynthesis of Guanitoxin Enables Global Environmental Detection in Freshwater Cyanobacteria.</title>
        <authorList>
            <person name="Lima S.T."/>
            <person name="Fallon T.R."/>
            <person name="Cordoza J.L."/>
            <person name="Chekan J.R."/>
            <person name="Delbaje E."/>
            <person name="Hopiavuori A.R."/>
            <person name="Alvarenga D.O."/>
            <person name="Wood S.M."/>
            <person name="Luhavaya H."/>
            <person name="Baumgartner J.T."/>
            <person name="Dorr F.A."/>
            <person name="Etchegaray A."/>
            <person name="Pinto E."/>
            <person name="McKinnie S.M.K."/>
            <person name="Fiore M.F."/>
            <person name="Moore B.S."/>
        </authorList>
    </citation>
    <scope>NUCLEOTIDE SEQUENCE [LARGE SCALE GENOMIC DNA]</scope>
    <source>
        <strain evidence="2 3">ITEP-024</strain>
    </source>
</reference>
<dbReference type="CDD" id="cd00609">
    <property type="entry name" value="AAT_like"/>
    <property type="match status" value="1"/>
</dbReference>
<feature type="domain" description="Aminotransferase class I/classII large" evidence="1">
    <location>
        <begin position="54"/>
        <end position="363"/>
    </location>
</feature>
<dbReference type="Gene3D" id="3.40.640.10">
    <property type="entry name" value="Type I PLP-dependent aspartate aminotransferase-like (Major domain)"/>
    <property type="match status" value="1"/>
</dbReference>
<dbReference type="SUPFAM" id="SSF53383">
    <property type="entry name" value="PLP-dependent transferases"/>
    <property type="match status" value="1"/>
</dbReference>
<dbReference type="PANTHER" id="PTHR43510">
    <property type="entry name" value="AMINOTRANSFERASE FUNCTION, HYPOTHETICAL (EUROFUNG)"/>
    <property type="match status" value="1"/>
</dbReference>
<name>A0ABX8WVP5_9CYAN</name>
<dbReference type="InterPro" id="IPR004839">
    <property type="entry name" value="Aminotransferase_I/II_large"/>
</dbReference>
<evidence type="ECO:0000259" key="1">
    <source>
        <dbReference type="Pfam" id="PF00155"/>
    </source>
</evidence>
<dbReference type="Pfam" id="PF00155">
    <property type="entry name" value="Aminotran_1_2"/>
    <property type="match status" value="1"/>
</dbReference>
<dbReference type="RefSeq" id="WP_220608672.1">
    <property type="nucleotide sequence ID" value="NZ_CP080598.1"/>
</dbReference>
<proteinExistence type="predicted"/>
<dbReference type="Proteomes" id="UP000826540">
    <property type="component" value="Chromosome"/>
</dbReference>
<evidence type="ECO:0000313" key="3">
    <source>
        <dbReference type="Proteomes" id="UP000826540"/>
    </source>
</evidence>
<evidence type="ECO:0000313" key="2">
    <source>
        <dbReference type="EMBL" id="QYX30483.1"/>
    </source>
</evidence>
<dbReference type="PANTHER" id="PTHR43510:SF1">
    <property type="entry name" value="AMINOTRANSFERASE FUNCTION, HYPOTHETICAL (EUROFUNG)"/>
    <property type="match status" value="1"/>
</dbReference>
<protein>
    <submittedName>
        <fullName evidence="2">PLP-dependent (S)-gamma-hydroxy-L-arginine cyclodehydratase</fullName>
    </submittedName>
</protein>
<sequence>MKIQPALLEMWLSEYERVPYNLGESSVDNFTLGELLNLTGDRDALDQLSLMNNDTHGSLRLREAIASLDKSVSPDDILVTAGTTEAILIYFKVRYRSGANVVVPVPTFHVLYETPAFLGYEVRYLQLRAENGFRIDPQELAKLVDDNTEVIVLNTPQNPSGVVCSETEIQSIIEIAEKHNAEILADEHYRFLPHDQDTEILPSLYGLSPKIISLGSTGKCFGCIGLRIGWLIGNPEIIKACHFFKDYTTHTVCVLNDYIAAGVLLHKGKILPRYRQMIQHNIQQFETFIKQQRGLIDWVKPEAGTIAFPFFTDPNINSKIVAKRLVEDHGVLLLPGEAFDRPSHFRIALGVEPSLFQYALEKLAIVIETS</sequence>
<dbReference type="InterPro" id="IPR015421">
    <property type="entry name" value="PyrdxlP-dep_Trfase_major"/>
</dbReference>
<dbReference type="InterPro" id="IPR015422">
    <property type="entry name" value="PyrdxlP-dep_Trfase_small"/>
</dbReference>